<reference evidence="2 4" key="2">
    <citation type="submission" date="2018-04" db="EMBL/GenBank/DDBJ databases">
        <title>Whole genome sequence comparison of clinical and drinking water Legionella pneumophila isolates.</title>
        <authorList>
            <person name="Garner E."/>
        </authorList>
    </citation>
    <scope>NUCLEOTIDE SEQUENCE [LARGE SCALE GENOMIC DNA]</scope>
    <source>
        <strain evidence="2 4">WH02</strain>
    </source>
</reference>
<dbReference type="AlphaFoldDB" id="A0AB38N6P8"/>
<dbReference type="EMBL" id="QCXM01000004">
    <property type="protein sequence ID" value="PUT48325.1"/>
    <property type="molecule type" value="Genomic_DNA"/>
</dbReference>
<evidence type="ECO:0000313" key="3">
    <source>
        <dbReference type="Proteomes" id="UP000251035"/>
    </source>
</evidence>
<protein>
    <recommendedName>
        <fullName evidence="5">Phasin family protein</fullName>
    </recommendedName>
</protein>
<gene>
    <name evidence="1" type="ORF">DB745_04975</name>
    <name evidence="2" type="ORF">DIZ81_06575</name>
</gene>
<comment type="caution">
    <text evidence="2">The sequence shown here is derived from an EMBL/GenBank/DDBJ whole genome shotgun (WGS) entry which is preliminary data.</text>
</comment>
<organism evidence="2 4">
    <name type="scientific">Legionella taurinensis</name>
    <dbReference type="NCBI Taxonomy" id="70611"/>
    <lineage>
        <taxon>Bacteria</taxon>
        <taxon>Pseudomonadati</taxon>
        <taxon>Pseudomonadota</taxon>
        <taxon>Gammaproteobacteria</taxon>
        <taxon>Legionellales</taxon>
        <taxon>Legionellaceae</taxon>
        <taxon>Legionella</taxon>
    </lineage>
</organism>
<reference evidence="1 3" key="1">
    <citation type="submission" date="2018-04" db="EMBL/GenBank/DDBJ databases">
        <title>Whole genome sequence comparison of clinical and drinking water Legionella pneumophila isolates associated with the Flint Water Crisis.</title>
        <authorList>
            <person name="Garner E."/>
            <person name="Brown C."/>
            <person name="Schwake O."/>
            <person name="Coil D."/>
            <person name="Jospin G."/>
            <person name="Eisen J."/>
            <person name="Edwards M."/>
            <person name="Pruden A."/>
        </authorList>
    </citation>
    <scope>NUCLEOTIDE SEQUENCE [LARGE SCALE GENOMIC DNA]</scope>
    <source>
        <strain evidence="1 3">Genessee03</strain>
    </source>
</reference>
<dbReference type="Proteomes" id="UP000251035">
    <property type="component" value="Unassembled WGS sequence"/>
</dbReference>
<name>A0AB38N6P8_9GAMM</name>
<evidence type="ECO:0000313" key="1">
    <source>
        <dbReference type="EMBL" id="PUT48325.1"/>
    </source>
</evidence>
<proteinExistence type="predicted"/>
<accession>A0AB38N6P8</accession>
<dbReference type="RefSeq" id="WP_108292531.1">
    <property type="nucleotide sequence ID" value="NZ_JAWVLH010000004.1"/>
</dbReference>
<dbReference type="Proteomes" id="UP000306421">
    <property type="component" value="Unassembled WGS sequence"/>
</dbReference>
<evidence type="ECO:0008006" key="5">
    <source>
        <dbReference type="Google" id="ProtNLM"/>
    </source>
</evidence>
<sequence>MTQGKIEIPMTDIELLFGEAVLSIAQVGQAILTDVQSLQKTQMELLLKYTKMINDSLTAAIENSSKVPDISETLKQDPEMIKFSSDYDKSTTQLSHCNQFLETLKTEFSQFQKGSSGERVAASMHLLPKLTFLKTKVSKDDFNKPLDFKALNSNP</sequence>
<dbReference type="EMBL" id="QFGG01000005">
    <property type="protein sequence ID" value="TID43150.1"/>
    <property type="molecule type" value="Genomic_DNA"/>
</dbReference>
<keyword evidence="3" id="KW-1185">Reference proteome</keyword>
<evidence type="ECO:0000313" key="4">
    <source>
        <dbReference type="Proteomes" id="UP000306421"/>
    </source>
</evidence>
<evidence type="ECO:0000313" key="2">
    <source>
        <dbReference type="EMBL" id="TID43150.1"/>
    </source>
</evidence>